<dbReference type="AlphaFoldDB" id="A0A7W4W6G2"/>
<protein>
    <recommendedName>
        <fullName evidence="3">Esterase</fullName>
    </recommendedName>
</protein>
<name>A0A7W4W6G2_9GAMM</name>
<keyword evidence="2" id="KW-1185">Reference proteome</keyword>
<accession>A0A7W4W6G2</accession>
<evidence type="ECO:0008006" key="3">
    <source>
        <dbReference type="Google" id="ProtNLM"/>
    </source>
</evidence>
<dbReference type="Gene3D" id="3.40.50.1820">
    <property type="entry name" value="alpha/beta hydrolase"/>
    <property type="match status" value="1"/>
</dbReference>
<evidence type="ECO:0000313" key="2">
    <source>
        <dbReference type="Proteomes" id="UP000537130"/>
    </source>
</evidence>
<dbReference type="SUPFAM" id="SSF53474">
    <property type="entry name" value="alpha/beta-Hydrolases"/>
    <property type="match status" value="1"/>
</dbReference>
<dbReference type="RefSeq" id="WP_183411146.1">
    <property type="nucleotide sequence ID" value="NZ_JACHWY010000003.1"/>
</dbReference>
<proteinExistence type="predicted"/>
<dbReference type="Proteomes" id="UP000537130">
    <property type="component" value="Unassembled WGS sequence"/>
</dbReference>
<comment type="caution">
    <text evidence="1">The sequence shown here is derived from an EMBL/GenBank/DDBJ whole genome shotgun (WGS) entry which is preliminary data.</text>
</comment>
<dbReference type="PANTHER" id="PTHR35602">
    <property type="entry name" value="ESTERASE YQIA-RELATED"/>
    <property type="match status" value="1"/>
</dbReference>
<dbReference type="EMBL" id="JACHWY010000003">
    <property type="protein sequence ID" value="MBB3048356.1"/>
    <property type="molecule type" value="Genomic_DNA"/>
</dbReference>
<dbReference type="InterPro" id="IPR029058">
    <property type="entry name" value="AB_hydrolase_fold"/>
</dbReference>
<gene>
    <name evidence="1" type="ORF">FHR99_002630</name>
</gene>
<organism evidence="1 2">
    <name type="scientific">Litorivivens lipolytica</name>
    <dbReference type="NCBI Taxonomy" id="1524264"/>
    <lineage>
        <taxon>Bacteria</taxon>
        <taxon>Pseudomonadati</taxon>
        <taxon>Pseudomonadota</taxon>
        <taxon>Gammaproteobacteria</taxon>
        <taxon>Litorivivens</taxon>
    </lineage>
</organism>
<sequence length="193" mass="21559">MSSAILYIHGFISSPQSIKAQQSKAYAEALGIDCVIPDLPNTPGATFKRVEAVLQDMLGQYQRVGLIGSSLGGFFSTVLAEKYALPAVLVNPAVRPYHLIAHYIGDNFNPYTEEHFQITPAHTRELEQLEPASVTPERYWVLLQSGDETLDYRDAQSYYSACRMTVEEGGDHSFTTFESYLPEIVTFLQLTEK</sequence>
<evidence type="ECO:0000313" key="1">
    <source>
        <dbReference type="EMBL" id="MBB3048356.1"/>
    </source>
</evidence>
<dbReference type="InterPro" id="IPR008886">
    <property type="entry name" value="UPF0227/Esterase_YqiA"/>
</dbReference>
<dbReference type="PANTHER" id="PTHR35602:SF3">
    <property type="entry name" value="ESTERASE YQIA"/>
    <property type="match status" value="1"/>
</dbReference>
<reference evidence="1 2" key="1">
    <citation type="submission" date="2020-08" db="EMBL/GenBank/DDBJ databases">
        <title>Genomic Encyclopedia of Type Strains, Phase III (KMG-III): the genomes of soil and plant-associated and newly described type strains.</title>
        <authorList>
            <person name="Whitman W."/>
        </authorList>
    </citation>
    <scope>NUCLEOTIDE SEQUENCE [LARGE SCALE GENOMIC DNA]</scope>
    <source>
        <strain evidence="1 2">CECT 8654</strain>
    </source>
</reference>
<dbReference type="Pfam" id="PF05728">
    <property type="entry name" value="UPF0227"/>
    <property type="match status" value="1"/>
</dbReference>